<dbReference type="GO" id="GO:0000155">
    <property type="term" value="F:phosphorelay sensor kinase activity"/>
    <property type="evidence" value="ECO:0007669"/>
    <property type="project" value="InterPro"/>
</dbReference>
<protein>
    <recommendedName>
        <fullName evidence="2">histidine kinase</fullName>
        <ecNumber evidence="2">2.7.13.3</ecNumber>
    </recommendedName>
</protein>
<feature type="transmembrane region" description="Helical" evidence="10">
    <location>
        <begin position="110"/>
        <end position="131"/>
    </location>
</feature>
<dbReference type="Gene3D" id="3.30.565.10">
    <property type="entry name" value="Histidine kinase-like ATPase, C-terminal domain"/>
    <property type="match status" value="1"/>
</dbReference>
<evidence type="ECO:0000256" key="4">
    <source>
        <dbReference type="ARBA" id="ARBA00022679"/>
    </source>
</evidence>
<reference evidence="13 14" key="1">
    <citation type="submission" date="2019-10" db="EMBL/GenBank/DDBJ databases">
        <title>A novel species.</title>
        <authorList>
            <person name="Gao J."/>
        </authorList>
    </citation>
    <scope>NUCLEOTIDE SEQUENCE [LARGE SCALE GENOMIC DNA]</scope>
    <source>
        <strain evidence="13 14">QMT-28</strain>
    </source>
</reference>
<dbReference type="InterPro" id="IPR055558">
    <property type="entry name" value="DUF7134"/>
</dbReference>
<dbReference type="PANTHER" id="PTHR24421">
    <property type="entry name" value="NITRATE/NITRITE SENSOR PROTEIN NARX-RELATED"/>
    <property type="match status" value="1"/>
</dbReference>
<keyword evidence="10" id="KW-0472">Membrane</keyword>
<keyword evidence="9" id="KW-0175">Coiled coil</keyword>
<dbReference type="AlphaFoldDB" id="A0A5Q0L5X6"/>
<dbReference type="Pfam" id="PF07730">
    <property type="entry name" value="HisKA_3"/>
    <property type="match status" value="1"/>
</dbReference>
<dbReference type="EC" id="2.7.13.3" evidence="2"/>
<evidence type="ECO:0000259" key="11">
    <source>
        <dbReference type="Pfam" id="PF07730"/>
    </source>
</evidence>
<keyword evidence="14" id="KW-1185">Reference proteome</keyword>
<organism evidence="13 14">
    <name type="scientific">Streptomyces fagopyri</name>
    <dbReference type="NCBI Taxonomy" id="2662397"/>
    <lineage>
        <taxon>Bacteria</taxon>
        <taxon>Bacillati</taxon>
        <taxon>Actinomycetota</taxon>
        <taxon>Actinomycetes</taxon>
        <taxon>Kitasatosporales</taxon>
        <taxon>Streptomycetaceae</taxon>
        <taxon>Streptomyces</taxon>
    </lineage>
</organism>
<keyword evidence="5" id="KW-0547">Nucleotide-binding</keyword>
<dbReference type="SUPFAM" id="SSF55874">
    <property type="entry name" value="ATPase domain of HSP90 chaperone/DNA topoisomerase II/histidine kinase"/>
    <property type="match status" value="1"/>
</dbReference>
<name>A0A5Q0L5X6_9ACTN</name>
<dbReference type="RefSeq" id="WP_153286819.1">
    <property type="nucleotide sequence ID" value="NZ_CP045643.1"/>
</dbReference>
<dbReference type="CDD" id="cd16917">
    <property type="entry name" value="HATPase_UhpB-NarQ-NarX-like"/>
    <property type="match status" value="1"/>
</dbReference>
<feature type="coiled-coil region" evidence="9">
    <location>
        <begin position="156"/>
        <end position="183"/>
    </location>
</feature>
<dbReference type="PANTHER" id="PTHR24421:SF10">
    <property type="entry name" value="NITRATE_NITRITE SENSOR PROTEIN NARQ"/>
    <property type="match status" value="1"/>
</dbReference>
<dbReference type="KEGG" id="sfy:GFH48_03510"/>
<keyword evidence="8" id="KW-0902">Two-component regulatory system</keyword>
<keyword evidence="10" id="KW-1133">Transmembrane helix</keyword>
<evidence type="ECO:0000256" key="7">
    <source>
        <dbReference type="ARBA" id="ARBA00022840"/>
    </source>
</evidence>
<evidence type="ECO:0000256" key="5">
    <source>
        <dbReference type="ARBA" id="ARBA00022741"/>
    </source>
</evidence>
<dbReference type="Pfam" id="PF23539">
    <property type="entry name" value="DUF7134"/>
    <property type="match status" value="1"/>
</dbReference>
<keyword evidence="3" id="KW-0597">Phosphoprotein</keyword>
<accession>A0A5Q0L5X6</accession>
<feature type="transmembrane region" description="Helical" evidence="10">
    <location>
        <begin position="20"/>
        <end position="39"/>
    </location>
</feature>
<evidence type="ECO:0000313" key="14">
    <source>
        <dbReference type="Proteomes" id="UP000326179"/>
    </source>
</evidence>
<dbReference type="Proteomes" id="UP000326179">
    <property type="component" value="Chromosome"/>
</dbReference>
<dbReference type="GO" id="GO:0005524">
    <property type="term" value="F:ATP binding"/>
    <property type="evidence" value="ECO:0007669"/>
    <property type="project" value="UniProtKB-KW"/>
</dbReference>
<evidence type="ECO:0000256" key="6">
    <source>
        <dbReference type="ARBA" id="ARBA00022777"/>
    </source>
</evidence>
<keyword evidence="7" id="KW-0067">ATP-binding</keyword>
<dbReference type="EMBL" id="CP045643">
    <property type="protein sequence ID" value="QFZ72450.1"/>
    <property type="molecule type" value="Genomic_DNA"/>
</dbReference>
<evidence type="ECO:0000313" key="13">
    <source>
        <dbReference type="EMBL" id="QFZ72450.1"/>
    </source>
</evidence>
<evidence type="ECO:0000256" key="3">
    <source>
        <dbReference type="ARBA" id="ARBA00022553"/>
    </source>
</evidence>
<evidence type="ECO:0000256" key="1">
    <source>
        <dbReference type="ARBA" id="ARBA00000085"/>
    </source>
</evidence>
<feature type="transmembrane region" description="Helical" evidence="10">
    <location>
        <begin position="70"/>
        <end position="103"/>
    </location>
</feature>
<comment type="catalytic activity">
    <reaction evidence="1">
        <text>ATP + protein L-histidine = ADP + protein N-phospho-L-histidine.</text>
        <dbReference type="EC" id="2.7.13.3"/>
    </reaction>
</comment>
<evidence type="ECO:0000259" key="12">
    <source>
        <dbReference type="Pfam" id="PF23539"/>
    </source>
</evidence>
<gene>
    <name evidence="13" type="ORF">GFH48_03510</name>
</gene>
<evidence type="ECO:0000256" key="9">
    <source>
        <dbReference type="SAM" id="Coils"/>
    </source>
</evidence>
<feature type="transmembrane region" description="Helical" evidence="10">
    <location>
        <begin position="137"/>
        <end position="156"/>
    </location>
</feature>
<keyword evidence="4" id="KW-0808">Transferase</keyword>
<dbReference type="Gene3D" id="1.20.5.1930">
    <property type="match status" value="1"/>
</dbReference>
<dbReference type="InterPro" id="IPR050482">
    <property type="entry name" value="Sensor_HK_TwoCompSys"/>
</dbReference>
<evidence type="ECO:0000256" key="8">
    <source>
        <dbReference type="ARBA" id="ARBA00023012"/>
    </source>
</evidence>
<sequence>MADDLLSRMRARAASHPQGVDAVFGLVVVCATLFAVRFGPSGRALGAEDLVAASLACALIATRRRWPLPVFWVVTVVSAAFNLHAALVAPLLATSVICTYTVASRTTRRVAVVTGAITILTVYAAVVIGAGRSWTDPQNAAIVAWGGLAVAVGGAVRSRQADLAAVEERARQAEHNRDEEARRRVVEERLRIARDLHDVVAHHIAVINVQVGVATALLREEPDVAEEALAHVRQAARTVLADLSTVLDVLRSGEPGHATEPPPGLSRLASMLDALGAAGLRVEHRQEGEARPLPSAVDLAAYRIVQESLTNAHKHGSEPAARLRIDYTPAGLAIVVDNAAAHRRPDAHGTGHGLIGLRERAGSVGGTVRTGRDDGGRFTVSAFLPVTPDLADLADRPDRQETRT</sequence>
<dbReference type="InterPro" id="IPR036890">
    <property type="entry name" value="HATPase_C_sf"/>
</dbReference>
<dbReference type="GO" id="GO:0046983">
    <property type="term" value="F:protein dimerization activity"/>
    <property type="evidence" value="ECO:0007669"/>
    <property type="project" value="InterPro"/>
</dbReference>
<dbReference type="GO" id="GO:0016020">
    <property type="term" value="C:membrane"/>
    <property type="evidence" value="ECO:0007669"/>
    <property type="project" value="InterPro"/>
</dbReference>
<evidence type="ECO:0000256" key="2">
    <source>
        <dbReference type="ARBA" id="ARBA00012438"/>
    </source>
</evidence>
<keyword evidence="10" id="KW-0812">Transmembrane</keyword>
<keyword evidence="6 13" id="KW-0418">Kinase</keyword>
<proteinExistence type="predicted"/>
<evidence type="ECO:0000256" key="10">
    <source>
        <dbReference type="SAM" id="Phobius"/>
    </source>
</evidence>
<feature type="domain" description="Signal transduction histidine kinase subgroup 3 dimerisation and phosphoacceptor" evidence="11">
    <location>
        <begin position="188"/>
        <end position="253"/>
    </location>
</feature>
<dbReference type="InterPro" id="IPR011712">
    <property type="entry name" value="Sig_transdc_His_kin_sub3_dim/P"/>
</dbReference>
<feature type="domain" description="DUF7134" evidence="12">
    <location>
        <begin position="12"/>
        <end position="140"/>
    </location>
</feature>